<dbReference type="Proteomes" id="UP000199580">
    <property type="component" value="Unassembled WGS sequence"/>
</dbReference>
<dbReference type="RefSeq" id="WP_245699291.1">
    <property type="nucleotide sequence ID" value="NZ_BKAI01000001.1"/>
</dbReference>
<keyword evidence="2" id="KW-1185">Reference proteome</keyword>
<protein>
    <submittedName>
        <fullName evidence="1">Uncharacterized protein</fullName>
    </submittedName>
</protein>
<proteinExistence type="predicted"/>
<dbReference type="AlphaFoldDB" id="A0A1G8RCC2"/>
<dbReference type="STRING" id="1128970.SAMN04487935_0039"/>
<evidence type="ECO:0000313" key="2">
    <source>
        <dbReference type="Proteomes" id="UP000199580"/>
    </source>
</evidence>
<accession>A0A1G8RCC2</accession>
<dbReference type="EMBL" id="FNEZ01000001">
    <property type="protein sequence ID" value="SDJ14020.1"/>
    <property type="molecule type" value="Genomic_DNA"/>
</dbReference>
<evidence type="ECO:0000313" key="1">
    <source>
        <dbReference type="EMBL" id="SDJ14020.1"/>
    </source>
</evidence>
<reference evidence="1 2" key="1">
    <citation type="submission" date="2016-10" db="EMBL/GenBank/DDBJ databases">
        <authorList>
            <person name="de Groot N.N."/>
        </authorList>
    </citation>
    <scope>NUCLEOTIDE SEQUENCE [LARGE SCALE GENOMIC DNA]</scope>
    <source>
        <strain evidence="1 2">CGMCC 1.10076</strain>
    </source>
</reference>
<name>A0A1G8RCC2_9FLAO</name>
<sequence>MLLLFMNAIANENALNTQLETINLKIGELNDQKILLLLQAIGFDLDKLPKDLLQWKTILIVVPNRKTSHELKPYRYSIDRIALATNVNAKEINIYDLDQWKAAFKNKTQLQIRNLLKTTFGGSKKLPEDYQKQQST</sequence>
<gene>
    <name evidence="1" type="ORF">SAMN04487935_0039</name>
</gene>
<organism evidence="1 2">
    <name type="scientific">Flavobacterium noncentrifugens</name>
    <dbReference type="NCBI Taxonomy" id="1128970"/>
    <lineage>
        <taxon>Bacteria</taxon>
        <taxon>Pseudomonadati</taxon>
        <taxon>Bacteroidota</taxon>
        <taxon>Flavobacteriia</taxon>
        <taxon>Flavobacteriales</taxon>
        <taxon>Flavobacteriaceae</taxon>
        <taxon>Flavobacterium</taxon>
    </lineage>
</organism>